<comment type="catalytic activity">
    <reaction evidence="1">
        <text>S-ubiquitinyl-[E2 ubiquitin-conjugating enzyme]-L-cysteine + [acceptor protein]-L-lysine = [E2 ubiquitin-conjugating enzyme]-L-cysteine + N(6)-ubiquitinyl-[acceptor protein]-L-lysine.</text>
        <dbReference type="EC" id="2.3.2.27"/>
    </reaction>
</comment>
<dbReference type="EMBL" id="CAKOAT010081710">
    <property type="protein sequence ID" value="CAH8314690.1"/>
    <property type="molecule type" value="Genomic_DNA"/>
</dbReference>
<dbReference type="GO" id="GO:0061630">
    <property type="term" value="F:ubiquitin protein ligase activity"/>
    <property type="evidence" value="ECO:0007669"/>
    <property type="project" value="UniProtKB-EC"/>
</dbReference>
<dbReference type="PROSITE" id="PS50089">
    <property type="entry name" value="ZF_RING_2"/>
    <property type="match status" value="1"/>
</dbReference>
<evidence type="ECO:0000256" key="4">
    <source>
        <dbReference type="ARBA" id="ARBA00012483"/>
    </source>
</evidence>
<dbReference type="Gene3D" id="3.30.40.10">
    <property type="entry name" value="Zinc/RING finger domain, C3HC4 (zinc finger)"/>
    <property type="match status" value="1"/>
</dbReference>
<dbReference type="Proteomes" id="UP001642260">
    <property type="component" value="Unassembled WGS sequence"/>
</dbReference>
<comment type="caution">
    <text evidence="20">The sequence shown here is derived from an EMBL/GenBank/DDBJ whole genome shotgun (WGS) entry which is preliminary data.</text>
</comment>
<dbReference type="Pfam" id="PF13639">
    <property type="entry name" value="zf-RING_2"/>
    <property type="match status" value="1"/>
</dbReference>
<reference evidence="20 21" key="1">
    <citation type="submission" date="2022-03" db="EMBL/GenBank/DDBJ databases">
        <authorList>
            <person name="Macdonald S."/>
            <person name="Ahmed S."/>
            <person name="Newling K."/>
        </authorList>
    </citation>
    <scope>NUCLEOTIDE SEQUENCE [LARGE SCALE GENOMIC DNA]</scope>
</reference>
<evidence type="ECO:0000256" key="16">
    <source>
        <dbReference type="SAM" id="MobiDB-lite"/>
    </source>
</evidence>
<evidence type="ECO:0000256" key="9">
    <source>
        <dbReference type="ARBA" id="ARBA00022771"/>
    </source>
</evidence>
<dbReference type="InterPro" id="IPR001841">
    <property type="entry name" value="Znf_RING"/>
</dbReference>
<keyword evidence="9 15" id="KW-0863">Zinc-finger</keyword>
<dbReference type="CDD" id="cd16461">
    <property type="entry name" value="RING-H2_EL5-like"/>
    <property type="match status" value="1"/>
</dbReference>
<evidence type="ECO:0000256" key="8">
    <source>
        <dbReference type="ARBA" id="ARBA00022729"/>
    </source>
</evidence>
<keyword evidence="5" id="KW-0808">Transferase</keyword>
<comment type="subcellular location">
    <subcellularLocation>
        <location evidence="2">Membrane</location>
        <topology evidence="2">Single-pass membrane protein</topology>
    </subcellularLocation>
</comment>
<evidence type="ECO:0000313" key="21">
    <source>
        <dbReference type="Proteomes" id="UP001642260"/>
    </source>
</evidence>
<evidence type="ECO:0000256" key="5">
    <source>
        <dbReference type="ARBA" id="ARBA00022679"/>
    </source>
</evidence>
<sequence length="404" mass="45945">MNPPQAIFMLFFSIFFLDYVSAQSPPPPPPRYTANDLFQPSLAIITGVFSIVFTLTFVLLIYAKCFHNDLRSETYEDGDIGRLDRLWQGLFSQSSRLSGLDKTAIESLPFFRFSALKGSKQGLECSVCLSKFEDVEILRLLPKCKHAFHIECIDEWLEQHATCPLCRNRVSIEDELSVLSCSNNSLRIMSQLSETREEEPSMEIHIEREEGIKDGSSRFSSFRKILKFGKNDNSLSLGEEGNEKRMHKFNHRIVVSDAVFKNRWSNVTPSDFTFLTSGMLSSLSSDRFSSIGRVQRGNLRNEEEIDMKKMVNNKDSTRRAVSEITAVPRLNVRQVTRETRESAVGGSNSGLAASTASTSRSDVIAAMEERRRRLWLPIARNTAQWFANREKRNELKTTGQDLNV</sequence>
<keyword evidence="7" id="KW-0479">Metal-binding</keyword>
<feature type="region of interest" description="Disordered" evidence="16">
    <location>
        <begin position="337"/>
        <end position="361"/>
    </location>
</feature>
<protein>
    <recommendedName>
        <fullName evidence="4">RING-type E3 ubiquitin transferase</fullName>
        <ecNumber evidence="4">2.3.2.27</ecNumber>
    </recommendedName>
</protein>
<dbReference type="PANTHER" id="PTHR46539:SF10">
    <property type="entry name" value="RING-H2 FINGER PROTEIN ATL12-RELATED"/>
    <property type="match status" value="1"/>
</dbReference>
<evidence type="ECO:0000256" key="12">
    <source>
        <dbReference type="ARBA" id="ARBA00022989"/>
    </source>
</evidence>
<dbReference type="FunFam" id="3.30.40.10:FF:000285">
    <property type="entry name" value="RING-H2 finger protein ATL43"/>
    <property type="match status" value="1"/>
</dbReference>
<keyword evidence="6 17" id="KW-0812">Transmembrane</keyword>
<evidence type="ECO:0000256" key="11">
    <source>
        <dbReference type="ARBA" id="ARBA00022833"/>
    </source>
</evidence>
<dbReference type="SMART" id="SM00184">
    <property type="entry name" value="RING"/>
    <property type="match status" value="1"/>
</dbReference>
<evidence type="ECO:0000256" key="2">
    <source>
        <dbReference type="ARBA" id="ARBA00004167"/>
    </source>
</evidence>
<feature type="transmembrane region" description="Helical" evidence="17">
    <location>
        <begin position="38"/>
        <end position="62"/>
    </location>
</feature>
<feature type="domain" description="RING-type" evidence="19">
    <location>
        <begin position="125"/>
        <end position="167"/>
    </location>
</feature>
<evidence type="ECO:0000256" key="7">
    <source>
        <dbReference type="ARBA" id="ARBA00022723"/>
    </source>
</evidence>
<proteinExistence type="inferred from homology"/>
<dbReference type="EC" id="2.3.2.27" evidence="4"/>
<keyword evidence="10" id="KW-0833">Ubl conjugation pathway</keyword>
<evidence type="ECO:0000256" key="18">
    <source>
        <dbReference type="SAM" id="SignalP"/>
    </source>
</evidence>
<keyword evidence="12 17" id="KW-1133">Transmembrane helix</keyword>
<evidence type="ECO:0000313" key="20">
    <source>
        <dbReference type="EMBL" id="CAH8314690.1"/>
    </source>
</evidence>
<evidence type="ECO:0000259" key="19">
    <source>
        <dbReference type="PROSITE" id="PS50089"/>
    </source>
</evidence>
<feature type="signal peptide" evidence="18">
    <location>
        <begin position="1"/>
        <end position="22"/>
    </location>
</feature>
<evidence type="ECO:0000256" key="13">
    <source>
        <dbReference type="ARBA" id="ARBA00023136"/>
    </source>
</evidence>
<dbReference type="InterPro" id="IPR013083">
    <property type="entry name" value="Znf_RING/FYVE/PHD"/>
</dbReference>
<evidence type="ECO:0000256" key="1">
    <source>
        <dbReference type="ARBA" id="ARBA00000900"/>
    </source>
</evidence>
<evidence type="ECO:0000256" key="3">
    <source>
        <dbReference type="ARBA" id="ARBA00004906"/>
    </source>
</evidence>
<evidence type="ECO:0000256" key="6">
    <source>
        <dbReference type="ARBA" id="ARBA00022692"/>
    </source>
</evidence>
<dbReference type="GO" id="GO:0016020">
    <property type="term" value="C:membrane"/>
    <property type="evidence" value="ECO:0007669"/>
    <property type="project" value="UniProtKB-SubCell"/>
</dbReference>
<keyword evidence="11" id="KW-0862">Zinc</keyword>
<evidence type="ECO:0000256" key="17">
    <source>
        <dbReference type="SAM" id="Phobius"/>
    </source>
</evidence>
<dbReference type="SUPFAM" id="SSF57850">
    <property type="entry name" value="RING/U-box"/>
    <property type="match status" value="1"/>
</dbReference>
<dbReference type="AlphaFoldDB" id="A0ABC8J6B5"/>
<evidence type="ECO:0000256" key="14">
    <source>
        <dbReference type="ARBA" id="ARBA00024209"/>
    </source>
</evidence>
<evidence type="ECO:0000256" key="15">
    <source>
        <dbReference type="PROSITE-ProRule" id="PRU00175"/>
    </source>
</evidence>
<comment type="similarity">
    <text evidence="14">Belongs to the RING-type zinc finger family. ATL subfamily.</text>
</comment>
<evidence type="ECO:0000256" key="10">
    <source>
        <dbReference type="ARBA" id="ARBA00022786"/>
    </source>
</evidence>
<feature type="compositionally biased region" description="Polar residues" evidence="16">
    <location>
        <begin position="345"/>
        <end position="361"/>
    </location>
</feature>
<feature type="chain" id="PRO_5044804694" description="RING-type E3 ubiquitin transferase" evidence="18">
    <location>
        <begin position="23"/>
        <end position="404"/>
    </location>
</feature>
<dbReference type="PANTHER" id="PTHR46539">
    <property type="entry name" value="E3 UBIQUITIN-PROTEIN LIGASE ATL42"/>
    <property type="match status" value="1"/>
</dbReference>
<keyword evidence="8 18" id="KW-0732">Signal</keyword>
<dbReference type="GO" id="GO:0008270">
    <property type="term" value="F:zinc ion binding"/>
    <property type="evidence" value="ECO:0007669"/>
    <property type="project" value="UniProtKB-KW"/>
</dbReference>
<organism evidence="20 21">
    <name type="scientific">Eruca vesicaria subsp. sativa</name>
    <name type="common">Garden rocket</name>
    <name type="synonym">Eruca sativa</name>
    <dbReference type="NCBI Taxonomy" id="29727"/>
    <lineage>
        <taxon>Eukaryota</taxon>
        <taxon>Viridiplantae</taxon>
        <taxon>Streptophyta</taxon>
        <taxon>Embryophyta</taxon>
        <taxon>Tracheophyta</taxon>
        <taxon>Spermatophyta</taxon>
        <taxon>Magnoliopsida</taxon>
        <taxon>eudicotyledons</taxon>
        <taxon>Gunneridae</taxon>
        <taxon>Pentapetalae</taxon>
        <taxon>rosids</taxon>
        <taxon>malvids</taxon>
        <taxon>Brassicales</taxon>
        <taxon>Brassicaceae</taxon>
        <taxon>Brassiceae</taxon>
        <taxon>Eruca</taxon>
    </lineage>
</organism>
<accession>A0ABC8J6B5</accession>
<name>A0ABC8J6B5_ERUVS</name>
<keyword evidence="13 17" id="KW-0472">Membrane</keyword>
<comment type="pathway">
    <text evidence="3">Protein modification; protein ubiquitination.</text>
</comment>
<keyword evidence="21" id="KW-1185">Reference proteome</keyword>
<gene>
    <name evidence="20" type="ORF">ERUC_LOCUS7226</name>
</gene>